<gene>
    <name evidence="3" type="ORF">F4Y42_02350</name>
</gene>
<comment type="similarity">
    <text evidence="1">Belongs to the short-chain dehydrogenases/reductases (SDR) family.</text>
</comment>
<dbReference type="FunFam" id="3.40.50.720:FF:000084">
    <property type="entry name" value="Short-chain dehydrogenase reductase"/>
    <property type="match status" value="1"/>
</dbReference>
<dbReference type="Gene3D" id="3.40.50.720">
    <property type="entry name" value="NAD(P)-binding Rossmann-like Domain"/>
    <property type="match status" value="1"/>
</dbReference>
<dbReference type="PANTHER" id="PTHR42760">
    <property type="entry name" value="SHORT-CHAIN DEHYDROGENASES/REDUCTASES FAMILY MEMBER"/>
    <property type="match status" value="1"/>
</dbReference>
<dbReference type="EMBL" id="VXRG01000026">
    <property type="protein sequence ID" value="MXY92269.1"/>
    <property type="molecule type" value="Genomic_DNA"/>
</dbReference>
<dbReference type="Pfam" id="PF13561">
    <property type="entry name" value="adh_short_C2"/>
    <property type="match status" value="1"/>
</dbReference>
<comment type="caution">
    <text evidence="3">The sequence shown here is derived from an EMBL/GenBank/DDBJ whole genome shotgun (WGS) entry which is preliminary data.</text>
</comment>
<dbReference type="GO" id="GO:0016616">
    <property type="term" value="F:oxidoreductase activity, acting on the CH-OH group of donors, NAD or NADP as acceptor"/>
    <property type="evidence" value="ECO:0007669"/>
    <property type="project" value="TreeGrafter"/>
</dbReference>
<protein>
    <submittedName>
        <fullName evidence="3">SDR family oxidoreductase</fullName>
    </submittedName>
</protein>
<accession>A0A6B0YQN2</accession>
<evidence type="ECO:0000256" key="1">
    <source>
        <dbReference type="ARBA" id="ARBA00006484"/>
    </source>
</evidence>
<dbReference type="PROSITE" id="PS00061">
    <property type="entry name" value="ADH_SHORT"/>
    <property type="match status" value="1"/>
</dbReference>
<proteinExistence type="inferred from homology"/>
<evidence type="ECO:0000313" key="3">
    <source>
        <dbReference type="EMBL" id="MXY92269.1"/>
    </source>
</evidence>
<dbReference type="AlphaFoldDB" id="A0A6B0YQN2"/>
<reference evidence="3" key="1">
    <citation type="submission" date="2019-09" db="EMBL/GenBank/DDBJ databases">
        <title>Characterisation of the sponge microbiome using genome-centric metagenomics.</title>
        <authorList>
            <person name="Engelberts J.P."/>
            <person name="Robbins S.J."/>
            <person name="De Goeij J.M."/>
            <person name="Aranda M."/>
            <person name="Bell S.C."/>
            <person name="Webster N.S."/>
        </authorList>
    </citation>
    <scope>NUCLEOTIDE SEQUENCE</scope>
    <source>
        <strain evidence="3">SB0664_bin_27</strain>
    </source>
</reference>
<evidence type="ECO:0000256" key="2">
    <source>
        <dbReference type="ARBA" id="ARBA00023002"/>
    </source>
</evidence>
<dbReference type="PRINTS" id="PR00081">
    <property type="entry name" value="GDHRDH"/>
</dbReference>
<dbReference type="InterPro" id="IPR002347">
    <property type="entry name" value="SDR_fam"/>
</dbReference>
<dbReference type="PANTHER" id="PTHR42760:SF105">
    <property type="entry name" value="SORBITOL-6-PHOSPHATE 2-DEHYDROGENASE"/>
    <property type="match status" value="1"/>
</dbReference>
<name>A0A6B0YQN2_9CHLR</name>
<dbReference type="InterPro" id="IPR036291">
    <property type="entry name" value="NAD(P)-bd_dom_sf"/>
</dbReference>
<keyword evidence="2" id="KW-0560">Oxidoreductase</keyword>
<sequence>MNLELAGQVAVVVGGANGMGRMIAKTFADEGAGVALLDRDPVVDEVAQEAASHGVDSFSEQVDVTDFAALQAAATRIEKELGPVRHVVFTVGIDSGKGGFPFWNLEPSDWPRVHEVNVLGAVNTAHAFYEPMIARRQGTFLFFSSVSGQIGSQTDPPYSVSKAAVLSFMQIAAKDFAAYNIRANAICPGMVDTPLQRRIHKFSIADMPEDERPTYEEWCTEKIGRLAVLGRLVSQEEIASTVVFLASEHARNITGQAINVDSGWVMHW</sequence>
<organism evidence="3">
    <name type="scientific">Caldilineaceae bacterium SB0664_bin_27</name>
    <dbReference type="NCBI Taxonomy" id="2605260"/>
    <lineage>
        <taxon>Bacteria</taxon>
        <taxon>Bacillati</taxon>
        <taxon>Chloroflexota</taxon>
        <taxon>Caldilineae</taxon>
        <taxon>Caldilineales</taxon>
        <taxon>Caldilineaceae</taxon>
    </lineage>
</organism>
<dbReference type="SUPFAM" id="SSF51735">
    <property type="entry name" value="NAD(P)-binding Rossmann-fold domains"/>
    <property type="match status" value="1"/>
</dbReference>
<dbReference type="CDD" id="cd05233">
    <property type="entry name" value="SDR_c"/>
    <property type="match status" value="1"/>
</dbReference>
<dbReference type="InterPro" id="IPR020904">
    <property type="entry name" value="Sc_DH/Rdtase_CS"/>
</dbReference>